<dbReference type="EMBL" id="JARAOO010000009">
    <property type="protein sequence ID" value="KAJ7957351.1"/>
    <property type="molecule type" value="Genomic_DNA"/>
</dbReference>
<gene>
    <name evidence="3" type="ORF">O6P43_023668</name>
</gene>
<keyword evidence="2" id="KW-0732">Signal</keyword>
<evidence type="ECO:0000256" key="1">
    <source>
        <dbReference type="SAM" id="MobiDB-lite"/>
    </source>
</evidence>
<sequence length="255" mass="29018">MPKIISSHLADLLHCPSLLLTAALHHILAQIPATKRPERPPEISMETFRNSLAKPLPHGSFHVPPRCNRLGDLLHSRMQVAQMMRHPASRMHRSPRRALASRMDQVAPSEETSCQNAGRPRREHLPRRRHQSPRQGDLLHSRMHIAQMMRHLASRMHQSPLRTPLTRRRHQVATADTHLLPNRLRRVPRANFQLSSGDQDIPTDRFDRKEHLCQNRHPAGVITASTAGSLLAGIHTRSRRTPKSDLLGLQPKSPQ</sequence>
<feature type="chain" id="PRO_5042076030" evidence="2">
    <location>
        <begin position="30"/>
        <end position="255"/>
    </location>
</feature>
<evidence type="ECO:0000313" key="4">
    <source>
        <dbReference type="Proteomes" id="UP001163823"/>
    </source>
</evidence>
<protein>
    <submittedName>
        <fullName evidence="3">Uncharacterized protein</fullName>
    </submittedName>
</protein>
<reference evidence="3" key="1">
    <citation type="journal article" date="2023" name="Science">
        <title>Elucidation of the pathway for biosynthesis of saponin adjuvants from the soapbark tree.</title>
        <authorList>
            <person name="Reed J."/>
            <person name="Orme A."/>
            <person name="El-Demerdash A."/>
            <person name="Owen C."/>
            <person name="Martin L.B.B."/>
            <person name="Misra R.C."/>
            <person name="Kikuchi S."/>
            <person name="Rejzek M."/>
            <person name="Martin A.C."/>
            <person name="Harkess A."/>
            <person name="Leebens-Mack J."/>
            <person name="Louveau T."/>
            <person name="Stephenson M.J."/>
            <person name="Osbourn A."/>
        </authorList>
    </citation>
    <scope>NUCLEOTIDE SEQUENCE</scope>
    <source>
        <strain evidence="3">S10</strain>
    </source>
</reference>
<feature type="signal peptide" evidence="2">
    <location>
        <begin position="1"/>
        <end position="29"/>
    </location>
</feature>
<name>A0AAD7LFN7_QUISA</name>
<feature type="compositionally biased region" description="Basic residues" evidence="1">
    <location>
        <begin position="119"/>
        <end position="132"/>
    </location>
</feature>
<proteinExistence type="predicted"/>
<comment type="caution">
    <text evidence="3">The sequence shown here is derived from an EMBL/GenBank/DDBJ whole genome shotgun (WGS) entry which is preliminary data.</text>
</comment>
<evidence type="ECO:0000256" key="2">
    <source>
        <dbReference type="SAM" id="SignalP"/>
    </source>
</evidence>
<feature type="compositionally biased region" description="Basic residues" evidence="1">
    <location>
        <begin position="87"/>
        <end position="96"/>
    </location>
</feature>
<feature type="region of interest" description="Disordered" evidence="1">
    <location>
        <begin position="85"/>
        <end position="136"/>
    </location>
</feature>
<feature type="region of interest" description="Disordered" evidence="1">
    <location>
        <begin position="235"/>
        <end position="255"/>
    </location>
</feature>
<dbReference type="AlphaFoldDB" id="A0AAD7LFN7"/>
<evidence type="ECO:0000313" key="3">
    <source>
        <dbReference type="EMBL" id="KAJ7957351.1"/>
    </source>
</evidence>
<organism evidence="3 4">
    <name type="scientific">Quillaja saponaria</name>
    <name type="common">Soap bark tree</name>
    <dbReference type="NCBI Taxonomy" id="32244"/>
    <lineage>
        <taxon>Eukaryota</taxon>
        <taxon>Viridiplantae</taxon>
        <taxon>Streptophyta</taxon>
        <taxon>Embryophyta</taxon>
        <taxon>Tracheophyta</taxon>
        <taxon>Spermatophyta</taxon>
        <taxon>Magnoliopsida</taxon>
        <taxon>eudicotyledons</taxon>
        <taxon>Gunneridae</taxon>
        <taxon>Pentapetalae</taxon>
        <taxon>rosids</taxon>
        <taxon>fabids</taxon>
        <taxon>Fabales</taxon>
        <taxon>Quillajaceae</taxon>
        <taxon>Quillaja</taxon>
    </lineage>
</organism>
<keyword evidence="4" id="KW-1185">Reference proteome</keyword>
<dbReference type="Proteomes" id="UP001163823">
    <property type="component" value="Chromosome 9"/>
</dbReference>
<accession>A0AAD7LFN7</accession>
<dbReference type="KEGG" id="qsa:O6P43_023668"/>